<evidence type="ECO:0000259" key="1">
    <source>
        <dbReference type="Pfam" id="PF03435"/>
    </source>
</evidence>
<dbReference type="AlphaFoldDB" id="A0A2I8EZ83"/>
<feature type="domain" description="Saccharopine dehydrogenase NADP binding" evidence="1">
    <location>
        <begin position="10"/>
        <end position="131"/>
    </location>
</feature>
<dbReference type="RefSeq" id="WP_042309654.1">
    <property type="nucleotide sequence ID" value="NZ_CP026113.1"/>
</dbReference>
<protein>
    <submittedName>
        <fullName evidence="2">Saccharopine dehydrogenase</fullName>
    </submittedName>
</protein>
<dbReference type="Pfam" id="PF03435">
    <property type="entry name" value="Sacchrp_dh_NADP"/>
    <property type="match status" value="1"/>
</dbReference>
<reference evidence="2 3" key="1">
    <citation type="submission" date="2018-01" db="EMBL/GenBank/DDBJ databases">
        <title>Species boundaries and ecological features among Paraburkholderia terrae DSMZ17804T, P. hospita DSMZ17164T and P. caribensis DSMZ13236T.</title>
        <authorList>
            <person name="Pratama A.A."/>
        </authorList>
    </citation>
    <scope>NUCLEOTIDE SEQUENCE [LARGE SCALE GENOMIC DNA]</scope>
    <source>
        <strain evidence="2 3">DSM 17804</strain>
    </source>
</reference>
<dbReference type="OrthoDB" id="4420885at2"/>
<dbReference type="Proteomes" id="UP000243502">
    <property type="component" value="Chromosome 3"/>
</dbReference>
<accession>A0A2I8EZ83</accession>
<dbReference type="SUPFAM" id="SSF51735">
    <property type="entry name" value="NAD(P)-binding Rossmann-fold domains"/>
    <property type="match status" value="1"/>
</dbReference>
<dbReference type="PANTHER" id="PTHR43781">
    <property type="entry name" value="SACCHAROPINE DEHYDROGENASE"/>
    <property type="match status" value="1"/>
</dbReference>
<evidence type="ECO:0000313" key="2">
    <source>
        <dbReference type="EMBL" id="AUT64927.1"/>
    </source>
</evidence>
<dbReference type="Gene3D" id="3.40.50.720">
    <property type="entry name" value="NAD(P)-binding Rossmann-like Domain"/>
    <property type="match status" value="1"/>
</dbReference>
<dbReference type="EMBL" id="CP026113">
    <property type="protein sequence ID" value="AUT64927.1"/>
    <property type="molecule type" value="Genomic_DNA"/>
</dbReference>
<organism evidence="2 3">
    <name type="scientific">Paraburkholderia terrae</name>
    <dbReference type="NCBI Taxonomy" id="311230"/>
    <lineage>
        <taxon>Bacteria</taxon>
        <taxon>Pseudomonadati</taxon>
        <taxon>Pseudomonadota</taxon>
        <taxon>Betaproteobacteria</taxon>
        <taxon>Burkholderiales</taxon>
        <taxon>Burkholderiaceae</taxon>
        <taxon>Paraburkholderia</taxon>
    </lineage>
</organism>
<dbReference type="KEGG" id="pter:C2L65_35535"/>
<gene>
    <name evidence="2" type="ORF">C2L65_35535</name>
</gene>
<dbReference type="PANTHER" id="PTHR43781:SF1">
    <property type="entry name" value="SACCHAROPINE DEHYDROGENASE"/>
    <property type="match status" value="1"/>
</dbReference>
<dbReference type="InterPro" id="IPR036291">
    <property type="entry name" value="NAD(P)-bd_dom_sf"/>
</dbReference>
<dbReference type="InterPro" id="IPR005097">
    <property type="entry name" value="Sacchrp_dh_NADP-bd"/>
</dbReference>
<evidence type="ECO:0000313" key="3">
    <source>
        <dbReference type="Proteomes" id="UP000243502"/>
    </source>
</evidence>
<name>A0A2I8EZ83_9BURK</name>
<sequence>MTQAVSKPVVAVFGATGHTGRFVVAELLRRNMTPVAIARNAQVLEGTDFGSPEVIRRHASVDDAASLDKAFEGAQAVINCAGPFADTARAVAEAALRAKAHYVDVCAEQGAAKNTLDMFNEAARKAGVVVVPSVAFYGGLADLLASAALGDWDAADTIEIMIGLDSWHPTRGTRITVDRKAVGNLVVSGGKLVPGEQPQQKQWDFGEPLGDQTLVEVPFSEPILISRHIRANEVRNYLSQIAVQDVLNSTTPTPKAVDDQGRSSQRFVIDVVVTRDDEQRGVSVYGHDIYAASAPLVCEAVTRLLRGEFAAGGTYTPGEIFDARDFLVSVDLGYSATENHSDVMA</sequence>
<proteinExistence type="predicted"/>